<reference evidence="1 2" key="1">
    <citation type="submission" date="2021-03" db="EMBL/GenBank/DDBJ databases">
        <title>Thiomicrorhabdus sp.nov.,novel sulfur-oxidizing bacteria isolated from coastal sediment.</title>
        <authorList>
            <person name="Liu X."/>
        </authorList>
    </citation>
    <scope>NUCLEOTIDE SEQUENCE [LARGE SCALE GENOMIC DNA]</scope>
    <source>
        <strain evidence="1 2">6S2-11</strain>
    </source>
</reference>
<sequence>MNKTQYLSRLAELLTSQYANLKTSQKQSEGYGARIEGFMEAGLVASVVTQDELKKVINDSHLAVFGISLDDRNHFNVDAEHINDIPAWIRRGVQIKELKAKTLSS</sequence>
<accession>A0ABS3Q852</accession>
<proteinExistence type="predicted"/>
<comment type="caution">
    <text evidence="1">The sequence shown here is derived from an EMBL/GenBank/DDBJ whole genome shotgun (WGS) entry which is preliminary data.</text>
</comment>
<dbReference type="EMBL" id="JAGETV010000043">
    <property type="protein sequence ID" value="MBO1928431.1"/>
    <property type="molecule type" value="Genomic_DNA"/>
</dbReference>
<protein>
    <submittedName>
        <fullName evidence="1">Uncharacterized protein</fullName>
    </submittedName>
</protein>
<organism evidence="1 2">
    <name type="scientific">Thiomicrorhabdus marina</name>
    <dbReference type="NCBI Taxonomy" id="2818442"/>
    <lineage>
        <taxon>Bacteria</taxon>
        <taxon>Pseudomonadati</taxon>
        <taxon>Pseudomonadota</taxon>
        <taxon>Gammaproteobacteria</taxon>
        <taxon>Thiotrichales</taxon>
        <taxon>Piscirickettsiaceae</taxon>
        <taxon>Thiomicrorhabdus</taxon>
    </lineage>
</organism>
<keyword evidence="2" id="KW-1185">Reference proteome</keyword>
<dbReference type="RefSeq" id="WP_208151042.1">
    <property type="nucleotide sequence ID" value="NZ_JAGETV010000043.1"/>
</dbReference>
<dbReference type="Proteomes" id="UP000664835">
    <property type="component" value="Unassembled WGS sequence"/>
</dbReference>
<gene>
    <name evidence="1" type="ORF">J3998_12705</name>
</gene>
<evidence type="ECO:0000313" key="2">
    <source>
        <dbReference type="Proteomes" id="UP000664835"/>
    </source>
</evidence>
<evidence type="ECO:0000313" key="1">
    <source>
        <dbReference type="EMBL" id="MBO1928431.1"/>
    </source>
</evidence>
<name>A0ABS3Q852_9GAMM</name>